<dbReference type="GO" id="GO:0000160">
    <property type="term" value="P:phosphorelay signal transduction system"/>
    <property type="evidence" value="ECO:0007669"/>
    <property type="project" value="InterPro"/>
</dbReference>
<dbReference type="PIRSF" id="PIRSF036382">
    <property type="entry name" value="RR_antiterm"/>
    <property type="match status" value="1"/>
</dbReference>
<protein>
    <submittedName>
        <fullName evidence="4">Chemotaxis protein CheY</fullName>
    </submittedName>
</protein>
<keyword evidence="5" id="KW-1185">Reference proteome</keyword>
<dbReference type="PROSITE" id="PS50921">
    <property type="entry name" value="ANTAR"/>
    <property type="match status" value="1"/>
</dbReference>
<gene>
    <name evidence="4" type="ORF">SCL_1123</name>
</gene>
<feature type="domain" description="Response regulatory" evidence="2">
    <location>
        <begin position="1"/>
        <end position="111"/>
    </location>
</feature>
<dbReference type="RefSeq" id="WP_172425936.1">
    <property type="nucleotide sequence ID" value="NZ_AP014879.1"/>
</dbReference>
<dbReference type="InterPro" id="IPR005561">
    <property type="entry name" value="ANTAR"/>
</dbReference>
<name>A0A1B4XF70_9GAMM</name>
<dbReference type="KEGG" id="slim:SCL_1123"/>
<dbReference type="Proteomes" id="UP000243180">
    <property type="component" value="Chromosome"/>
</dbReference>
<dbReference type="SMART" id="SM01012">
    <property type="entry name" value="ANTAR"/>
    <property type="match status" value="1"/>
</dbReference>
<evidence type="ECO:0000259" key="3">
    <source>
        <dbReference type="PROSITE" id="PS50921"/>
    </source>
</evidence>
<proteinExistence type="predicted"/>
<organism evidence="4 5">
    <name type="scientific">Sulfuricaulis limicola</name>
    <dbReference type="NCBI Taxonomy" id="1620215"/>
    <lineage>
        <taxon>Bacteria</taxon>
        <taxon>Pseudomonadati</taxon>
        <taxon>Pseudomonadota</taxon>
        <taxon>Gammaproteobacteria</taxon>
        <taxon>Acidiferrobacterales</taxon>
        <taxon>Acidiferrobacteraceae</taxon>
        <taxon>Sulfuricaulis</taxon>
    </lineage>
</organism>
<evidence type="ECO:0000313" key="5">
    <source>
        <dbReference type="Proteomes" id="UP000243180"/>
    </source>
</evidence>
<comment type="caution">
    <text evidence="1">Lacks conserved residue(s) required for the propagation of feature annotation.</text>
</comment>
<dbReference type="AlphaFoldDB" id="A0A1B4XF70"/>
<dbReference type="InterPro" id="IPR036388">
    <property type="entry name" value="WH-like_DNA-bd_sf"/>
</dbReference>
<evidence type="ECO:0000313" key="4">
    <source>
        <dbReference type="EMBL" id="BAV33436.1"/>
    </source>
</evidence>
<feature type="domain" description="ANTAR" evidence="3">
    <location>
        <begin position="117"/>
        <end position="178"/>
    </location>
</feature>
<sequence length="187" mass="20652">MTDQPDSTVLIEHALSAARHHVVTVIRPDDDLCFYARQARPDAVVASLAAPDPAVVQQLEQLSRECPLPVVVFTERSDNAPLRAAVKAGVSAYVVDGLEAERVEPVLQTALARFREFQALRQERDAAVMELAERKLVERAKGILMRRRNLPENVAYTALRKMAMDRGKRLAEVAESIVTAEEALAQG</sequence>
<dbReference type="Gene3D" id="1.10.10.10">
    <property type="entry name" value="Winged helix-like DNA-binding domain superfamily/Winged helix DNA-binding domain"/>
    <property type="match status" value="1"/>
</dbReference>
<dbReference type="GO" id="GO:0003723">
    <property type="term" value="F:RNA binding"/>
    <property type="evidence" value="ECO:0007669"/>
    <property type="project" value="InterPro"/>
</dbReference>
<evidence type="ECO:0000259" key="2">
    <source>
        <dbReference type="PROSITE" id="PS50110"/>
    </source>
</evidence>
<dbReference type="SUPFAM" id="SSF52172">
    <property type="entry name" value="CheY-like"/>
    <property type="match status" value="1"/>
</dbReference>
<dbReference type="InterPro" id="IPR001789">
    <property type="entry name" value="Sig_transdc_resp-reg_receiver"/>
</dbReference>
<dbReference type="PROSITE" id="PS50110">
    <property type="entry name" value="RESPONSE_REGULATORY"/>
    <property type="match status" value="1"/>
</dbReference>
<reference evidence="4 5" key="1">
    <citation type="submission" date="2015-05" db="EMBL/GenBank/DDBJ databases">
        <title>Complete genome sequence of a sulfur-oxidizing gammaproteobacterium strain HA5.</title>
        <authorList>
            <person name="Miura A."/>
            <person name="Kojima H."/>
            <person name="Fukui M."/>
        </authorList>
    </citation>
    <scope>NUCLEOTIDE SEQUENCE [LARGE SCALE GENOMIC DNA]</scope>
    <source>
        <strain evidence="4 5">HA5</strain>
    </source>
</reference>
<dbReference type="EMBL" id="AP014879">
    <property type="protein sequence ID" value="BAV33436.1"/>
    <property type="molecule type" value="Genomic_DNA"/>
</dbReference>
<evidence type="ECO:0000256" key="1">
    <source>
        <dbReference type="PROSITE-ProRule" id="PRU00169"/>
    </source>
</evidence>
<accession>A0A1B4XF70</accession>
<dbReference type="Pfam" id="PF03861">
    <property type="entry name" value="ANTAR"/>
    <property type="match status" value="1"/>
</dbReference>
<dbReference type="Gene3D" id="3.40.50.2300">
    <property type="match status" value="1"/>
</dbReference>
<dbReference type="InParanoid" id="A0A1B4XF70"/>
<dbReference type="InterPro" id="IPR011006">
    <property type="entry name" value="CheY-like_superfamily"/>
</dbReference>
<dbReference type="InterPro" id="IPR008327">
    <property type="entry name" value="Sig_transdc_resp-reg_antiterm"/>
</dbReference>